<evidence type="ECO:0000313" key="2">
    <source>
        <dbReference type="EMBL" id="BBH88007.1"/>
    </source>
</evidence>
<feature type="domain" description="HTH cro/C1-type" evidence="1">
    <location>
        <begin position="393"/>
        <end position="408"/>
    </location>
</feature>
<sequence>MSLEKIQQALLDLQQQRTLTLSDIARLVPGAALTLELLPRIEAIQLPGVQIRLEQERLTLTDTITWGKVNEIAATITITYDPASPQQYLIACSFQVKQTLAIPGISWLAMKRFQISGESIPLSLASSLASQADIAIETDLVVDDVSLPLRIASDPTAGIQVQLRQEATLDAGSALNLVTGPQKDIQVPGIGQIALHQFQVCFAPRRTPVVSQISIEMGSPSESQGWEVLPSVQLEEYRIGITILDPLGSRRISGLVAASMKLGRSSFAVTAQRTETGSWFFQGVIEQVSGELLQDLGDQFGVTIPESLKRMTLKHCAITFDTSTGTFSCALELDITLAGETFALTTTLRLKRVAGKYQPEIRGTLQLDNATLSIEYEEQKVIGEWKDEQNPLTLEKLASALKVDPSELPDIPSELTPDLSSVRLIYDLSQESGIALSVTSPHYGKAVVVIFQDTNTKKRHFFCGIEAGLPVKLSDLPLLGTILDREITVSIEKIHLLLATVIIGEQMAERVNKLIGEGYPHVPATGITALLCLSAEAHFGELVVPLTLQLGGQRQTVAEYAEAMLLPGRYGLAFWAYGEQQTTELITLSTTADTTLWLDVEKSFGPLKIQKLGMQYTGGKLAILANLALTAGGLTIRLEGFGLSSPLKQFAPQFLIRGLSVTAQEGPVIVSGGLIGTLDPVNFVGELIVQTANLSIFALGAYTQVQDHPSFFLYAVLNYPIGGPTFFFVTGLAGGLGFNRKLVLPDVEHVASFPLVEWAKGNGDVPSPQPGEDIGKKVSEVLDTLINKGVITPGLGDYWLAAGIHFTSFEVIDSFALVTLSIGTDVEIALLGLSTLTLPPPKAGGSQVIVAQIELALKGSFSLHTGLLALSGQLTSNSFLFSRDCRLTGGFAFYSWFSGSHAGEFVITVGGYNPHFTIPAHYPQVPRLGINWQISTELSVKAELYFALTSCAVMAGGRLEALWQSGGVKAWFTVWADFLMLLQPFHYYISAGISLGVSFDINLLITRKTITITIGVGLEIWGPDFTGKAVIDLALISFTIHFGSSGRQTDTTISWNKFVQQLLPQQKTTTKLLTAGPDAQSTADPSILHINVTKGLTKTLTQDTFVVNPGEFECTVTSAIPVKTLQYDSKLSLAPDTMQPQREGSVIQPNTEFGVGPTGTESSAFQSTCTVRIETNQPSTFYLVRILQNIPKSLWQKQHFNQQGVPQIQNPLQDTTLTDVLVGARILPYVDAPRHTLPIALSILQYTTEQPQSFWWNVPSVAKKDPFRTETVVETIKSAKALTNRNALLQAMEADRLLVSPNLQVDALSNPATYDLFAPPYLRLLGEEKPIEGRV</sequence>
<gene>
    <name evidence="2" type="ORF">KTC_27580</name>
</gene>
<dbReference type="InterPro" id="IPR046538">
    <property type="entry name" value="DUF6603"/>
</dbReference>
<proteinExistence type="predicted"/>
<name>A0A455SHP6_9CHLR</name>
<dbReference type="Pfam" id="PF20248">
    <property type="entry name" value="DUF6603"/>
    <property type="match status" value="1"/>
</dbReference>
<reference evidence="2" key="1">
    <citation type="submission" date="2018-12" db="EMBL/GenBank/DDBJ databases">
        <title>Novel natural products biosynthetic potential of the class Ktedonobacteria.</title>
        <authorList>
            <person name="Zheng Y."/>
            <person name="Saitou A."/>
            <person name="Wang C.M."/>
            <person name="Toyoda A."/>
            <person name="Minakuchi Y."/>
            <person name="Sekiguchi Y."/>
            <person name="Ueda K."/>
            <person name="Takano H."/>
            <person name="Sakai Y."/>
            <person name="Yokota A."/>
            <person name="Yabe S."/>
        </authorList>
    </citation>
    <scope>NUCLEOTIDE SEQUENCE</scope>
    <source>
        <strain evidence="2">COM3</strain>
    </source>
</reference>
<evidence type="ECO:0000259" key="1">
    <source>
        <dbReference type="PROSITE" id="PS50943"/>
    </source>
</evidence>
<protein>
    <recommendedName>
        <fullName evidence="1">HTH cro/C1-type domain-containing protein</fullName>
    </recommendedName>
</protein>
<accession>A0A455SHP6</accession>
<organism evidence="2">
    <name type="scientific">Thermosporothrix sp. COM3</name>
    <dbReference type="NCBI Taxonomy" id="2490863"/>
    <lineage>
        <taxon>Bacteria</taxon>
        <taxon>Bacillati</taxon>
        <taxon>Chloroflexota</taxon>
        <taxon>Ktedonobacteria</taxon>
        <taxon>Ktedonobacterales</taxon>
        <taxon>Thermosporotrichaceae</taxon>
        <taxon>Thermosporothrix</taxon>
    </lineage>
</organism>
<dbReference type="PROSITE" id="PS50943">
    <property type="entry name" value="HTH_CROC1"/>
    <property type="match status" value="1"/>
</dbReference>
<dbReference type="EMBL" id="AP019376">
    <property type="protein sequence ID" value="BBH88007.1"/>
    <property type="molecule type" value="Genomic_DNA"/>
</dbReference>
<dbReference type="InterPro" id="IPR001387">
    <property type="entry name" value="Cro/C1-type_HTH"/>
</dbReference>